<gene>
    <name evidence="7" type="ORF">GCM10022236_37680</name>
</gene>
<dbReference type="Proteomes" id="UP001501490">
    <property type="component" value="Unassembled WGS sequence"/>
</dbReference>
<sequence>MTVGDVSVLLYPASPVADGPAGLWLRRRPTEVAEIVSIVGQNAVTHSEPAGSDVLARSGRWGDLLVSVRLRRSDQRAAWFWHVRVVNEGTHAVELDLLHTQDVALAPIAAVRTNEYYVSQYLDLTPVQTVDHGVAIGIRQNMPGPTPWALIGCLGRADGWSTDARQLTGRGRPDGTAWPGLMRDLPATRLQGEHTLAALQTAPRTLRPGETWLTGFYGLVIDDHPDRTSDADAGYVDEILDDPAAWPADAPVDDYARALGEVDEIGDHRSLFATATPLACRALSDAELDRLVDAERDQVERDGTVLLSFFTTDGGQLVTAEKQARVLRPHGQILRSGRRLIPEETSVCATAWMDGTFCSQLTHGHVGLGTILSPRRSYLGLAPAHGLRMFVRIGGRQPWRLLGTPSAWHVGPDRCRWFYAFDESLIEVVTTVPADRDEVEVRVAVHHGPPVDLLTAAHVTWLDSDTPPGAVEATWSGVRAHPPVNGVTDRLFPGGRLDLYWSSPSTEVADDAALFVDGRSRGEPWITLLARERRDWELVLAPRLIPDTSEHATPPPGGEHDFWCGLASAIELIPPRTPAGRELDRLASAVPWFVHDAVVHYLSPRGLEQYSGGAWGTRDVCQGPVGLLLALDAHRELRELVLRVMAAQQVRGDWPQAFEFLDRHRHGGTGESHGDVIYWPLRALADYLATTGDRTILDEDVPFAADGGFTGPRPVLDHVRAALDRIESTLITDTSLPAYGNGDWNDSLQPVDAARAGRLASSWTAILQTQALDALADALRDGPLVAAVADRSQRIADDGLADLRRLLLVDGVLAGYGEFHDGQASPLIHPADDETGLSFSLLPMVHAIADDQLTPAEAHDHLALIEKHLKGPDGARLFDRPPAYRGGPMQLFQRAEASTFFGREIGVMYLHAHLRYAEALARVGDGAGLLGALGQAHPVGITERVPNAAPRQSTCYYSSSDAAFVDRYAAAADYDRIGDGSVELEGGWRVYSSGPGLFLQLLVQRLLGVRHRGCEVELDPVLDADLDGLVAQVPLLGGRLRIRYRVGERGHGVRAVRIADRNLPTVRLINRYREGGVAVDAAALAPLVTDDDHLLEIVTR</sequence>
<dbReference type="Pfam" id="PF21270">
    <property type="entry name" value="SOGP_4th"/>
    <property type="match status" value="1"/>
</dbReference>
<dbReference type="InterPro" id="IPR052047">
    <property type="entry name" value="GH94_Enzymes"/>
</dbReference>
<reference evidence="8" key="1">
    <citation type="journal article" date="2019" name="Int. J. Syst. Evol. Microbiol.">
        <title>The Global Catalogue of Microorganisms (GCM) 10K type strain sequencing project: providing services to taxonomists for standard genome sequencing and annotation.</title>
        <authorList>
            <consortium name="The Broad Institute Genomics Platform"/>
            <consortium name="The Broad Institute Genome Sequencing Center for Infectious Disease"/>
            <person name="Wu L."/>
            <person name="Ma J."/>
        </authorList>
    </citation>
    <scope>NUCLEOTIDE SEQUENCE [LARGE SCALE GENOMIC DNA]</scope>
    <source>
        <strain evidence="8">JCM 16929</strain>
    </source>
</reference>
<feature type="domain" description="Glycoside phosphorylase C-terminal" evidence="5">
    <location>
        <begin position="1008"/>
        <end position="1085"/>
    </location>
</feature>
<keyword evidence="1" id="KW-0328">Glycosyltransferase</keyword>
<proteinExistence type="predicted"/>
<dbReference type="Pfam" id="PF17167">
    <property type="entry name" value="Glyco_hydro_94"/>
    <property type="match status" value="1"/>
</dbReference>
<evidence type="ECO:0000259" key="6">
    <source>
        <dbReference type="Pfam" id="PF21958"/>
    </source>
</evidence>
<dbReference type="PANTHER" id="PTHR37469:SF2">
    <property type="entry name" value="CELLOBIONIC ACID PHOSPHORYLASE"/>
    <property type="match status" value="1"/>
</dbReference>
<dbReference type="PANTHER" id="PTHR37469">
    <property type="entry name" value="CELLOBIONIC ACID PHOSPHORYLASE-RELATED"/>
    <property type="match status" value="1"/>
</dbReference>
<evidence type="ECO:0008006" key="9">
    <source>
        <dbReference type="Google" id="ProtNLM"/>
    </source>
</evidence>
<evidence type="ECO:0000259" key="4">
    <source>
        <dbReference type="Pfam" id="PF21250"/>
    </source>
</evidence>
<organism evidence="7 8">
    <name type="scientific">Microlunatus ginsengisoli</name>
    <dbReference type="NCBI Taxonomy" id="363863"/>
    <lineage>
        <taxon>Bacteria</taxon>
        <taxon>Bacillati</taxon>
        <taxon>Actinomycetota</taxon>
        <taxon>Actinomycetes</taxon>
        <taxon>Propionibacteriales</taxon>
        <taxon>Propionibacteriaceae</taxon>
        <taxon>Microlunatus</taxon>
    </lineage>
</organism>
<evidence type="ECO:0000259" key="5">
    <source>
        <dbReference type="Pfam" id="PF21270"/>
    </source>
</evidence>
<evidence type="ECO:0000256" key="2">
    <source>
        <dbReference type="ARBA" id="ARBA00022679"/>
    </source>
</evidence>
<evidence type="ECO:0000313" key="8">
    <source>
        <dbReference type="Proteomes" id="UP001501490"/>
    </source>
</evidence>
<dbReference type="Pfam" id="PF21958">
    <property type="entry name" value="SOGP_N"/>
    <property type="match status" value="1"/>
</dbReference>
<feature type="domain" description="SOGP N-terminal" evidence="6">
    <location>
        <begin position="2"/>
        <end position="218"/>
    </location>
</feature>
<dbReference type="InterPro" id="IPR033432">
    <property type="entry name" value="GH94_catalytic"/>
</dbReference>
<protein>
    <recommendedName>
        <fullName evidence="9">Cellobiose phosphorylase</fullName>
    </recommendedName>
</protein>
<dbReference type="InterPro" id="IPR037018">
    <property type="entry name" value="GH65_N"/>
</dbReference>
<evidence type="ECO:0000313" key="7">
    <source>
        <dbReference type="EMBL" id="GAA3631552.1"/>
    </source>
</evidence>
<comment type="caution">
    <text evidence="7">The sequence shown here is derived from an EMBL/GenBank/DDBJ whole genome shotgun (WGS) entry which is preliminary data.</text>
</comment>
<keyword evidence="2" id="KW-0808">Transferase</keyword>
<evidence type="ECO:0000256" key="1">
    <source>
        <dbReference type="ARBA" id="ARBA00022676"/>
    </source>
</evidence>
<accession>A0ABP7AG40</accession>
<dbReference type="InterPro" id="IPR048771">
    <property type="entry name" value="SOGP_2nd"/>
</dbReference>
<name>A0ABP7AG40_9ACTN</name>
<dbReference type="EMBL" id="BAABAB010000028">
    <property type="protein sequence ID" value="GAA3631552.1"/>
    <property type="molecule type" value="Genomic_DNA"/>
</dbReference>
<evidence type="ECO:0000259" key="3">
    <source>
        <dbReference type="Pfam" id="PF17167"/>
    </source>
</evidence>
<dbReference type="InterPro" id="IPR053831">
    <property type="entry name" value="SOGP_N"/>
</dbReference>
<dbReference type="Gene3D" id="1.50.10.10">
    <property type="match status" value="1"/>
</dbReference>
<feature type="domain" description="Glycoside phosphorylase super sandwich" evidence="4">
    <location>
        <begin position="295"/>
        <end position="540"/>
    </location>
</feature>
<dbReference type="InterPro" id="IPR048773">
    <property type="entry name" value="SOGP_C"/>
</dbReference>
<dbReference type="InterPro" id="IPR012341">
    <property type="entry name" value="6hp_glycosidase-like_sf"/>
</dbReference>
<dbReference type="SUPFAM" id="SSF48208">
    <property type="entry name" value="Six-hairpin glycosidases"/>
    <property type="match status" value="1"/>
</dbReference>
<keyword evidence="8" id="KW-1185">Reference proteome</keyword>
<dbReference type="Gene3D" id="2.70.98.40">
    <property type="entry name" value="Glycoside hydrolase, family 65, N-terminal domain"/>
    <property type="match status" value="1"/>
</dbReference>
<dbReference type="Pfam" id="PF21250">
    <property type="entry name" value="SOGP_2nd"/>
    <property type="match status" value="1"/>
</dbReference>
<dbReference type="InterPro" id="IPR008928">
    <property type="entry name" value="6-hairpin_glycosidase_sf"/>
</dbReference>
<feature type="domain" description="Glycosyl hydrolase 94 catalytic" evidence="3">
    <location>
        <begin position="665"/>
        <end position="776"/>
    </location>
</feature>